<dbReference type="eggNOG" id="COG1737">
    <property type="taxonomic scope" value="Bacteria"/>
</dbReference>
<dbReference type="GO" id="GO:0003677">
    <property type="term" value="F:DNA binding"/>
    <property type="evidence" value="ECO:0007669"/>
    <property type="project" value="UniProtKB-KW"/>
</dbReference>
<dbReference type="InterPro" id="IPR046348">
    <property type="entry name" value="SIS_dom_sf"/>
</dbReference>
<organism evidence="7 8">
    <name type="scientific">Loigolactobacillus coryniformis subsp. coryniformis KCTC 3167 = DSM 20001</name>
    <dbReference type="NCBI Taxonomy" id="913848"/>
    <lineage>
        <taxon>Bacteria</taxon>
        <taxon>Bacillati</taxon>
        <taxon>Bacillota</taxon>
        <taxon>Bacilli</taxon>
        <taxon>Lactobacillales</taxon>
        <taxon>Lactobacillaceae</taxon>
        <taxon>Loigolactobacillus</taxon>
    </lineage>
</organism>
<dbReference type="InterPro" id="IPR001347">
    <property type="entry name" value="SIS_dom"/>
</dbReference>
<dbReference type="InterPro" id="IPR000281">
    <property type="entry name" value="HTH_RpiR"/>
</dbReference>
<dbReference type="Gene3D" id="3.40.50.10490">
    <property type="entry name" value="Glucose-6-phosphate isomerase like protein, domain 1"/>
    <property type="match status" value="1"/>
</dbReference>
<dbReference type="GO" id="GO:0003700">
    <property type="term" value="F:DNA-binding transcription factor activity"/>
    <property type="evidence" value="ECO:0007669"/>
    <property type="project" value="InterPro"/>
</dbReference>
<feature type="coiled-coil region" evidence="4">
    <location>
        <begin position="4"/>
        <end position="31"/>
    </location>
</feature>
<keyword evidence="3" id="KW-0804">Transcription</keyword>
<keyword evidence="4" id="KW-0175">Coiled coil</keyword>
<protein>
    <submittedName>
        <fullName evidence="7">Gluconate operon transcriptional regulator</fullName>
    </submittedName>
</protein>
<evidence type="ECO:0000256" key="4">
    <source>
        <dbReference type="SAM" id="Coils"/>
    </source>
</evidence>
<dbReference type="GO" id="GO:0097367">
    <property type="term" value="F:carbohydrate derivative binding"/>
    <property type="evidence" value="ECO:0007669"/>
    <property type="project" value="InterPro"/>
</dbReference>
<evidence type="ECO:0000313" key="8">
    <source>
        <dbReference type="Proteomes" id="UP000051181"/>
    </source>
</evidence>
<accession>A0A0R1F5X6</accession>
<comment type="caution">
    <text evidence="7">The sequence shown here is derived from an EMBL/GenBank/DDBJ whole genome shotgun (WGS) entry which is preliminary data.</text>
</comment>
<evidence type="ECO:0000256" key="3">
    <source>
        <dbReference type="ARBA" id="ARBA00023163"/>
    </source>
</evidence>
<reference evidence="7 8" key="1">
    <citation type="journal article" date="2015" name="Genome Announc.">
        <title>Expanding the biotechnology potential of lactobacilli through comparative genomics of 213 strains and associated genera.</title>
        <authorList>
            <person name="Sun Z."/>
            <person name="Harris H.M."/>
            <person name="McCann A."/>
            <person name="Guo C."/>
            <person name="Argimon S."/>
            <person name="Zhang W."/>
            <person name="Yang X."/>
            <person name="Jeffery I.B."/>
            <person name="Cooney J.C."/>
            <person name="Kagawa T.F."/>
            <person name="Liu W."/>
            <person name="Song Y."/>
            <person name="Salvetti E."/>
            <person name="Wrobel A."/>
            <person name="Rasinkangas P."/>
            <person name="Parkhill J."/>
            <person name="Rea M.C."/>
            <person name="O'Sullivan O."/>
            <person name="Ritari J."/>
            <person name="Douillard F.P."/>
            <person name="Paul Ross R."/>
            <person name="Yang R."/>
            <person name="Briner A.E."/>
            <person name="Felis G.E."/>
            <person name="de Vos W.M."/>
            <person name="Barrangou R."/>
            <person name="Klaenhammer T.R."/>
            <person name="Caufield P.W."/>
            <person name="Cui Y."/>
            <person name="Zhang H."/>
            <person name="O'Toole P.W."/>
        </authorList>
    </citation>
    <scope>NUCLEOTIDE SEQUENCE [LARGE SCALE GENOMIC DNA]</scope>
    <source>
        <strain evidence="7 8">DSM 20001</strain>
    </source>
</reference>
<evidence type="ECO:0000259" key="5">
    <source>
        <dbReference type="PROSITE" id="PS51071"/>
    </source>
</evidence>
<evidence type="ECO:0000259" key="6">
    <source>
        <dbReference type="PROSITE" id="PS51464"/>
    </source>
</evidence>
<evidence type="ECO:0000256" key="1">
    <source>
        <dbReference type="ARBA" id="ARBA00023015"/>
    </source>
</evidence>
<dbReference type="InterPro" id="IPR009057">
    <property type="entry name" value="Homeodomain-like_sf"/>
</dbReference>
<dbReference type="GO" id="GO:1901135">
    <property type="term" value="P:carbohydrate derivative metabolic process"/>
    <property type="evidence" value="ECO:0007669"/>
    <property type="project" value="InterPro"/>
</dbReference>
<dbReference type="EMBL" id="AZCN01000043">
    <property type="protein sequence ID" value="KRK15699.1"/>
    <property type="molecule type" value="Genomic_DNA"/>
</dbReference>
<dbReference type="Pfam" id="PF01418">
    <property type="entry name" value="HTH_6"/>
    <property type="match status" value="1"/>
</dbReference>
<dbReference type="SUPFAM" id="SSF53697">
    <property type="entry name" value="SIS domain"/>
    <property type="match status" value="1"/>
</dbReference>
<dbReference type="AlphaFoldDB" id="A0A0R1F5X6"/>
<dbReference type="PROSITE" id="PS51071">
    <property type="entry name" value="HTH_RPIR"/>
    <property type="match status" value="1"/>
</dbReference>
<evidence type="ECO:0000313" key="7">
    <source>
        <dbReference type="EMBL" id="KRK15699.1"/>
    </source>
</evidence>
<dbReference type="PANTHER" id="PTHR30514">
    <property type="entry name" value="GLUCOKINASE"/>
    <property type="match status" value="1"/>
</dbReference>
<feature type="domain" description="SIS" evidence="6">
    <location>
        <begin position="124"/>
        <end position="264"/>
    </location>
</feature>
<evidence type="ECO:0000256" key="2">
    <source>
        <dbReference type="ARBA" id="ARBA00023125"/>
    </source>
</evidence>
<dbReference type="CDD" id="cd05013">
    <property type="entry name" value="SIS_RpiR"/>
    <property type="match status" value="1"/>
</dbReference>
<dbReference type="PATRIC" id="fig|913848.6.peg.1635"/>
<dbReference type="InterPro" id="IPR035472">
    <property type="entry name" value="RpiR-like_SIS"/>
</dbReference>
<dbReference type="PANTHER" id="PTHR30514:SF1">
    <property type="entry name" value="HTH-TYPE TRANSCRIPTIONAL REGULATOR HEXR-RELATED"/>
    <property type="match status" value="1"/>
</dbReference>
<dbReference type="InterPro" id="IPR036388">
    <property type="entry name" value="WH-like_DNA-bd_sf"/>
</dbReference>
<proteinExistence type="predicted"/>
<gene>
    <name evidence="7" type="ORF">FD22_GL001596</name>
</gene>
<keyword evidence="1" id="KW-0805">Transcription regulation</keyword>
<keyword evidence="2" id="KW-0238">DNA-binding</keyword>
<dbReference type="Proteomes" id="UP000051181">
    <property type="component" value="Unassembled WGS sequence"/>
</dbReference>
<dbReference type="PROSITE" id="PS51464">
    <property type="entry name" value="SIS"/>
    <property type="match status" value="1"/>
</dbReference>
<feature type="domain" description="HTH rpiR-type" evidence="5">
    <location>
        <begin position="5"/>
        <end position="81"/>
    </location>
</feature>
<dbReference type="SUPFAM" id="SSF46689">
    <property type="entry name" value="Homeodomain-like"/>
    <property type="match status" value="1"/>
</dbReference>
<dbReference type="InterPro" id="IPR047640">
    <property type="entry name" value="RpiR-like"/>
</dbReference>
<sequence>MNRMNEISQRVQQFAAELSSAEKKLATFLQQSQNLPDNLTISSLAQASKVSTATVSRFAKSLGYANFAALRVALISEVQRNGALFEEVEANDDALTVAHKVFAANQHSLSSTLALLDQSDLEQAVKLLTAARKVSFFGLGGSNVVAADAYHKFMRTPLDVNFNTDFHLQLMQAARLQAQDCAVVISHTGRDEQVLQLVHQLQAHQVPLIVLTSFAKSPLAQKSTVTFISMADESKYRSEALSSMLAQISIMDTLFLLVSLALPAKTQVTFNQIRQVIGQTRRGK</sequence>
<dbReference type="Gene3D" id="1.10.10.10">
    <property type="entry name" value="Winged helix-like DNA-binding domain superfamily/Winged helix DNA-binding domain"/>
    <property type="match status" value="1"/>
</dbReference>
<name>A0A0R1F5X6_9LACO</name>
<dbReference type="Pfam" id="PF01380">
    <property type="entry name" value="SIS"/>
    <property type="match status" value="1"/>
</dbReference>